<keyword evidence="3" id="KW-0249">Electron transport</keyword>
<dbReference type="PROSITE" id="PS51379">
    <property type="entry name" value="4FE4S_FER_2"/>
    <property type="match status" value="1"/>
</dbReference>
<dbReference type="SUPFAM" id="SSF54862">
    <property type="entry name" value="4Fe-4S ferredoxins"/>
    <property type="match status" value="1"/>
</dbReference>
<evidence type="ECO:0000313" key="7">
    <source>
        <dbReference type="EMBL" id="OGC03036.1"/>
    </source>
</evidence>
<dbReference type="Proteomes" id="UP000176938">
    <property type="component" value="Unassembled WGS sequence"/>
</dbReference>
<proteinExistence type="predicted"/>
<evidence type="ECO:0000313" key="8">
    <source>
        <dbReference type="Proteomes" id="UP000176938"/>
    </source>
</evidence>
<evidence type="ECO:0000256" key="1">
    <source>
        <dbReference type="ARBA" id="ARBA00022448"/>
    </source>
</evidence>
<evidence type="ECO:0000256" key="5">
    <source>
        <dbReference type="ARBA" id="ARBA00023014"/>
    </source>
</evidence>
<evidence type="ECO:0000256" key="3">
    <source>
        <dbReference type="ARBA" id="ARBA00022982"/>
    </source>
</evidence>
<reference evidence="7 8" key="1">
    <citation type="journal article" date="2016" name="Nat. Commun.">
        <title>Thousands of microbial genomes shed light on interconnected biogeochemical processes in an aquifer system.</title>
        <authorList>
            <person name="Anantharaman K."/>
            <person name="Brown C.T."/>
            <person name="Hug L.A."/>
            <person name="Sharon I."/>
            <person name="Castelle C.J."/>
            <person name="Probst A.J."/>
            <person name="Thomas B.C."/>
            <person name="Singh A."/>
            <person name="Wilkins M.J."/>
            <person name="Karaoz U."/>
            <person name="Brodie E.L."/>
            <person name="Williams K.H."/>
            <person name="Hubbard S.S."/>
            <person name="Banfield J.F."/>
        </authorList>
    </citation>
    <scope>NUCLEOTIDE SEQUENCE [LARGE SCALE GENOMIC DNA]</scope>
</reference>
<accession>A0A1F4R4K8</accession>
<evidence type="ECO:0000256" key="2">
    <source>
        <dbReference type="ARBA" id="ARBA00022723"/>
    </source>
</evidence>
<dbReference type="PANTHER" id="PTHR43082:SF3">
    <property type="entry name" value="FERREDOXIN-LIKE PROTEIN YDIT"/>
    <property type="match status" value="1"/>
</dbReference>
<dbReference type="GO" id="GO:0051536">
    <property type="term" value="F:iron-sulfur cluster binding"/>
    <property type="evidence" value="ECO:0007669"/>
    <property type="project" value="UniProtKB-KW"/>
</dbReference>
<dbReference type="Pfam" id="PF13237">
    <property type="entry name" value="Fer4_10"/>
    <property type="match status" value="1"/>
</dbReference>
<dbReference type="Gene3D" id="3.30.70.20">
    <property type="match status" value="1"/>
</dbReference>
<dbReference type="PANTHER" id="PTHR43082">
    <property type="entry name" value="FERREDOXIN-LIKE"/>
    <property type="match status" value="1"/>
</dbReference>
<dbReference type="EMBL" id="METP01000064">
    <property type="protein sequence ID" value="OGC03036.1"/>
    <property type="molecule type" value="Genomic_DNA"/>
</dbReference>
<keyword evidence="1" id="KW-0813">Transport</keyword>
<dbReference type="AlphaFoldDB" id="A0A1F4R4K8"/>
<comment type="caution">
    <text evidence="7">The sequence shown here is derived from an EMBL/GenBank/DDBJ whole genome shotgun (WGS) entry which is preliminary data.</text>
</comment>
<keyword evidence="4" id="KW-0408">Iron</keyword>
<keyword evidence="5" id="KW-0411">Iron-sulfur</keyword>
<gene>
    <name evidence="7" type="ORF">A3H38_01955</name>
</gene>
<name>A0A1F4R4K8_UNCSA</name>
<dbReference type="GO" id="GO:0005506">
    <property type="term" value="F:iron ion binding"/>
    <property type="evidence" value="ECO:0007669"/>
    <property type="project" value="InterPro"/>
</dbReference>
<sequence length="91" mass="10569">MKLEDKLFLDRYVVDSLPHLKIINPDLCAMCQKKQCLYTCPAQVYKLEEGKIVVSYEGCVECGTCRIICNEYNNLEWRYPRGGFGISYKYG</sequence>
<dbReference type="PIRSF" id="PIRSF036548">
    <property type="entry name" value="Fdx_FixX"/>
    <property type="match status" value="1"/>
</dbReference>
<keyword evidence="2" id="KW-0479">Metal-binding</keyword>
<protein>
    <submittedName>
        <fullName evidence="7">4Fe-4S ferredoxin</fullName>
    </submittedName>
</protein>
<evidence type="ECO:0000259" key="6">
    <source>
        <dbReference type="PROSITE" id="PS51379"/>
    </source>
</evidence>
<evidence type="ECO:0000256" key="4">
    <source>
        <dbReference type="ARBA" id="ARBA00023004"/>
    </source>
</evidence>
<dbReference type="InterPro" id="IPR012206">
    <property type="entry name" value="Fd_FixX"/>
</dbReference>
<feature type="domain" description="4Fe-4S ferredoxin-type" evidence="6">
    <location>
        <begin position="18"/>
        <end position="50"/>
    </location>
</feature>
<organism evidence="7 8">
    <name type="scientific">candidate division WOR-1 bacterium RIFCSPLOWO2_02_FULL_46_20</name>
    <dbReference type="NCBI Taxonomy" id="1802567"/>
    <lineage>
        <taxon>Bacteria</taxon>
        <taxon>Bacillati</taxon>
        <taxon>Saganbacteria</taxon>
    </lineage>
</organism>
<dbReference type="InterPro" id="IPR017896">
    <property type="entry name" value="4Fe4S_Fe-S-bd"/>
</dbReference>